<dbReference type="RefSeq" id="WP_197662192.1">
    <property type="nucleotide sequence ID" value="NZ_JAEAGR010000015.1"/>
</dbReference>
<feature type="transmembrane region" description="Helical" evidence="3">
    <location>
        <begin position="32"/>
        <end position="50"/>
    </location>
</feature>
<feature type="compositionally biased region" description="Acidic residues" evidence="2">
    <location>
        <begin position="341"/>
        <end position="352"/>
    </location>
</feature>
<evidence type="ECO:0000313" key="5">
    <source>
        <dbReference type="Proteomes" id="UP000623269"/>
    </source>
</evidence>
<feature type="transmembrane region" description="Helical" evidence="3">
    <location>
        <begin position="7"/>
        <end position="26"/>
    </location>
</feature>
<protein>
    <submittedName>
        <fullName evidence="4">Uncharacterized protein</fullName>
    </submittedName>
</protein>
<feature type="coiled-coil region" evidence="1">
    <location>
        <begin position="101"/>
        <end position="135"/>
    </location>
</feature>
<gene>
    <name evidence="4" type="ORF">I5677_13685</name>
</gene>
<sequence length="391" mass="44527">MNKKLNLTFFSICFLVALLLLIFSIYEFGSDPFSVTGMSVVVIITGYLLLESIKSQWTDSKKKTLFFLEKLYKEETEKWEERFSEVLNIQKASYVTAKKSQAMLEDKLEDIKFQLNSIEKNNVHAIQKLIELQKKAMEGQKNALNLQVNYNKENTKQLIKVLKEESERLDYIDQISLILSQLEKNHALLQDNLVKTSDISDRKQSLEDKATENVKLNASAVKAEIEEDMNDSSNMDDEINQILMEDEEKDSSNIEEKAILNETKDFSGEDDYQEENASEEEIDDLMNLLESSETSDKADENDENDETAEHEDIINDLLANEDIVDNSETETKITDSMASETETESLDITDSETESKASSEEEESVIVPLYDDPNKALSADEIAALFASYGK</sequence>
<feature type="region of interest" description="Disordered" evidence="2">
    <location>
        <begin position="292"/>
        <end position="364"/>
    </location>
</feature>
<reference evidence="4" key="1">
    <citation type="submission" date="2020-12" db="EMBL/GenBank/DDBJ databases">
        <title>M. sibirica DSM 26468T genome.</title>
        <authorList>
            <person name="Thieme N."/>
            <person name="Rettenmaier R."/>
            <person name="Zverlov V."/>
            <person name="Liebl W."/>
        </authorList>
    </citation>
    <scope>NUCLEOTIDE SEQUENCE</scope>
    <source>
        <strain evidence="4">DSM 26468</strain>
    </source>
</reference>
<keyword evidence="1" id="KW-0175">Coiled coil</keyword>
<keyword evidence="3" id="KW-1133">Transmembrane helix</keyword>
<dbReference type="EMBL" id="JAEAGR010000015">
    <property type="protein sequence ID" value="MBH1941948.1"/>
    <property type="molecule type" value="Genomic_DNA"/>
</dbReference>
<keyword evidence="3" id="KW-0472">Membrane</keyword>
<evidence type="ECO:0000256" key="2">
    <source>
        <dbReference type="SAM" id="MobiDB-lite"/>
    </source>
</evidence>
<feature type="compositionally biased region" description="Acidic residues" evidence="2">
    <location>
        <begin position="268"/>
        <end position="280"/>
    </location>
</feature>
<evidence type="ECO:0000256" key="3">
    <source>
        <dbReference type="SAM" id="Phobius"/>
    </source>
</evidence>
<accession>A0A8J7L374</accession>
<organism evidence="4 5">
    <name type="scientific">Mobilitalea sibirica</name>
    <dbReference type="NCBI Taxonomy" id="1462919"/>
    <lineage>
        <taxon>Bacteria</taxon>
        <taxon>Bacillati</taxon>
        <taxon>Bacillota</taxon>
        <taxon>Clostridia</taxon>
        <taxon>Lachnospirales</taxon>
        <taxon>Lachnospiraceae</taxon>
        <taxon>Mobilitalea</taxon>
    </lineage>
</organism>
<feature type="compositionally biased region" description="Acidic residues" evidence="2">
    <location>
        <begin position="299"/>
        <end position="309"/>
    </location>
</feature>
<dbReference type="AlphaFoldDB" id="A0A8J7L374"/>
<feature type="region of interest" description="Disordered" evidence="2">
    <location>
        <begin position="261"/>
        <end position="280"/>
    </location>
</feature>
<evidence type="ECO:0000256" key="1">
    <source>
        <dbReference type="SAM" id="Coils"/>
    </source>
</evidence>
<comment type="caution">
    <text evidence="4">The sequence shown here is derived from an EMBL/GenBank/DDBJ whole genome shotgun (WGS) entry which is preliminary data.</text>
</comment>
<keyword evidence="5" id="KW-1185">Reference proteome</keyword>
<name>A0A8J7L374_9FIRM</name>
<dbReference type="Proteomes" id="UP000623269">
    <property type="component" value="Unassembled WGS sequence"/>
</dbReference>
<keyword evidence="3" id="KW-0812">Transmembrane</keyword>
<evidence type="ECO:0000313" key="4">
    <source>
        <dbReference type="EMBL" id="MBH1941948.1"/>
    </source>
</evidence>
<proteinExistence type="predicted"/>